<reference evidence="3" key="1">
    <citation type="journal article" date="2013" name="Science">
        <title>Comparative analysis of bat genomes provides insight into the evolution of flight and immunity.</title>
        <authorList>
            <person name="Zhang G."/>
            <person name="Cowled C."/>
            <person name="Shi Z."/>
            <person name="Huang Z."/>
            <person name="Bishop-Lilly K.A."/>
            <person name="Fang X."/>
            <person name="Wynne J.W."/>
            <person name="Xiong Z."/>
            <person name="Baker M.L."/>
            <person name="Zhao W."/>
            <person name="Tachedjian M."/>
            <person name="Zhu Y."/>
            <person name="Zhou P."/>
            <person name="Jiang X."/>
            <person name="Ng J."/>
            <person name="Yang L."/>
            <person name="Wu L."/>
            <person name="Xiao J."/>
            <person name="Feng Y."/>
            <person name="Chen Y."/>
            <person name="Sun X."/>
            <person name="Zhang Y."/>
            <person name="Marsh G.A."/>
            <person name="Crameri G."/>
            <person name="Broder C.C."/>
            <person name="Frey K.G."/>
            <person name="Wang L.F."/>
            <person name="Wang J."/>
        </authorList>
    </citation>
    <scope>NUCLEOTIDE SEQUENCE [LARGE SCALE GENOMIC DNA]</scope>
</reference>
<dbReference type="AlphaFoldDB" id="L5L914"/>
<feature type="compositionally biased region" description="Basic residues" evidence="1">
    <location>
        <begin position="37"/>
        <end position="49"/>
    </location>
</feature>
<organism evidence="2 3">
    <name type="scientific">Pteropus alecto</name>
    <name type="common">Black flying fox</name>
    <dbReference type="NCBI Taxonomy" id="9402"/>
    <lineage>
        <taxon>Eukaryota</taxon>
        <taxon>Metazoa</taxon>
        <taxon>Chordata</taxon>
        <taxon>Craniata</taxon>
        <taxon>Vertebrata</taxon>
        <taxon>Euteleostomi</taxon>
        <taxon>Mammalia</taxon>
        <taxon>Eutheria</taxon>
        <taxon>Laurasiatheria</taxon>
        <taxon>Chiroptera</taxon>
        <taxon>Yinpterochiroptera</taxon>
        <taxon>Pteropodoidea</taxon>
        <taxon>Pteropodidae</taxon>
        <taxon>Pteropodinae</taxon>
        <taxon>Pteropus</taxon>
    </lineage>
</organism>
<dbReference type="PANTHER" id="PTHR46810">
    <property type="entry name" value="INACTIVE POLYGLYCYLASE TTLL10"/>
    <property type="match status" value="1"/>
</dbReference>
<feature type="region of interest" description="Disordered" evidence="1">
    <location>
        <begin position="1"/>
        <end position="151"/>
    </location>
</feature>
<gene>
    <name evidence="2" type="ORF">PAL_GLEAN10001778</name>
</gene>
<sequence>MRPVQRLGLRAARRPRRRVGTASSQRCPCPGAPTPVRRSHTRFTRRRGPTRTQAGAKRGKRSGVARARRSCPREPGSAPEPGPPQERCSRGGDTQPHPGRGASWAGWTMAGPGAEGAQGGTLLLPTVWQPPHPQPRAAPPPPAQGRAAPSPCQTWVTHDVTMDIVTPPSWAWPCVTSIPSSSPMELCPVDEAAAVKPRAALLERHVLWGELPPGSGCGPFFYIGGSNGASIISSYCKSKGWQRIQDSRREDYRLKWCEIRCRDSYHSFREGEQLLFQLPNNKLLTTKIGLLSALREHSRATGTGNKAALCAPARTLKMEDFFPETYRLDMRDEREAFFTLFDGERPLDDRSALGSRVKGHTQVGAWSGQGLGPVKVRAWSGRGRVVPGGRSQD</sequence>
<dbReference type="EMBL" id="KB030251">
    <property type="protein sequence ID" value="ELK19558.1"/>
    <property type="molecule type" value="Genomic_DNA"/>
</dbReference>
<dbReference type="GO" id="GO:0070737">
    <property type="term" value="F:protein-glycine ligase activity, elongating"/>
    <property type="evidence" value="ECO:0007669"/>
    <property type="project" value="TreeGrafter"/>
</dbReference>
<evidence type="ECO:0000256" key="1">
    <source>
        <dbReference type="SAM" id="MobiDB-lite"/>
    </source>
</evidence>
<evidence type="ECO:0000313" key="3">
    <source>
        <dbReference type="Proteomes" id="UP000010552"/>
    </source>
</evidence>
<accession>L5L914</accession>
<dbReference type="PANTHER" id="PTHR46810:SF1">
    <property type="entry name" value="INACTIVE POLYGLYCYLASE TTLL10"/>
    <property type="match status" value="1"/>
</dbReference>
<feature type="compositionally biased region" description="Pro residues" evidence="1">
    <location>
        <begin position="128"/>
        <end position="143"/>
    </location>
</feature>
<protein>
    <submittedName>
        <fullName evidence="2">Protein polyglycylase TTLL10</fullName>
    </submittedName>
</protein>
<dbReference type="Proteomes" id="UP000010552">
    <property type="component" value="Unassembled WGS sequence"/>
</dbReference>
<keyword evidence="3" id="KW-1185">Reference proteome</keyword>
<dbReference type="STRING" id="9402.L5L914"/>
<dbReference type="InterPro" id="IPR027752">
    <property type="entry name" value="TTLL10"/>
</dbReference>
<name>L5L914_PTEAL</name>
<feature type="compositionally biased region" description="Basic residues" evidence="1">
    <location>
        <begin position="57"/>
        <end position="70"/>
    </location>
</feature>
<feature type="compositionally biased region" description="Low complexity" evidence="1">
    <location>
        <begin position="1"/>
        <end position="10"/>
    </location>
</feature>
<evidence type="ECO:0000313" key="2">
    <source>
        <dbReference type="EMBL" id="ELK19558.1"/>
    </source>
</evidence>
<proteinExistence type="predicted"/>
<dbReference type="InParanoid" id="L5L914"/>
<dbReference type="eggNOG" id="KOG2157">
    <property type="taxonomic scope" value="Eukaryota"/>
</dbReference>